<protein>
    <submittedName>
        <fullName evidence="1">Uncharacterized protein</fullName>
    </submittedName>
</protein>
<reference evidence="1 2" key="1">
    <citation type="submission" date="2021-06" db="EMBL/GenBank/DDBJ databases">
        <authorList>
            <person name="Palmer J.M."/>
        </authorList>
    </citation>
    <scope>NUCLEOTIDE SEQUENCE [LARGE SCALE GENOMIC DNA]</scope>
    <source>
        <strain evidence="1 2">GA_2019</strain>
        <tissue evidence="1">Muscle</tissue>
    </source>
</reference>
<gene>
    <name evidence="1" type="ORF">GOODEAATRI_025888</name>
</gene>
<comment type="caution">
    <text evidence="1">The sequence shown here is derived from an EMBL/GenBank/DDBJ whole genome shotgun (WGS) entry which is preliminary data.</text>
</comment>
<evidence type="ECO:0000313" key="2">
    <source>
        <dbReference type="Proteomes" id="UP001476798"/>
    </source>
</evidence>
<accession>A0ABV0Q128</accession>
<sequence>MEIIVRQEKCSPKKNFKESFHPHQPPVLMAQIFIFFSTSYKHFSSKTEKLSKAEDNRIMAVEREPLVENRGETTSAVWKHYEYAEHVAIVCKHLHHRVI</sequence>
<name>A0ABV0Q128_9TELE</name>
<organism evidence="1 2">
    <name type="scientific">Goodea atripinnis</name>
    <dbReference type="NCBI Taxonomy" id="208336"/>
    <lineage>
        <taxon>Eukaryota</taxon>
        <taxon>Metazoa</taxon>
        <taxon>Chordata</taxon>
        <taxon>Craniata</taxon>
        <taxon>Vertebrata</taxon>
        <taxon>Euteleostomi</taxon>
        <taxon>Actinopterygii</taxon>
        <taxon>Neopterygii</taxon>
        <taxon>Teleostei</taxon>
        <taxon>Neoteleostei</taxon>
        <taxon>Acanthomorphata</taxon>
        <taxon>Ovalentaria</taxon>
        <taxon>Atherinomorphae</taxon>
        <taxon>Cyprinodontiformes</taxon>
        <taxon>Goodeidae</taxon>
        <taxon>Goodea</taxon>
    </lineage>
</organism>
<evidence type="ECO:0000313" key="1">
    <source>
        <dbReference type="EMBL" id="MEQ2189497.1"/>
    </source>
</evidence>
<dbReference type="Proteomes" id="UP001476798">
    <property type="component" value="Unassembled WGS sequence"/>
</dbReference>
<proteinExistence type="predicted"/>
<dbReference type="EMBL" id="JAHRIO010093076">
    <property type="protein sequence ID" value="MEQ2189497.1"/>
    <property type="molecule type" value="Genomic_DNA"/>
</dbReference>
<keyword evidence="2" id="KW-1185">Reference proteome</keyword>